<dbReference type="PANTHER" id="PTHR42037">
    <property type="match status" value="1"/>
</dbReference>
<reference evidence="1" key="1">
    <citation type="submission" date="2018-03" db="EMBL/GenBank/DDBJ databases">
        <authorList>
            <person name="Guldener U."/>
        </authorList>
    </citation>
    <scope>NUCLEOTIDE SEQUENCE</scope>
</reference>
<dbReference type="PANTHER" id="PTHR42037:SF1">
    <property type="match status" value="1"/>
</dbReference>
<keyword evidence="2" id="KW-1185">Reference proteome</keyword>
<evidence type="ECO:0000313" key="2">
    <source>
        <dbReference type="Proteomes" id="UP001187682"/>
    </source>
</evidence>
<comment type="caution">
    <text evidence="1">The sequence shown here is derived from an EMBL/GenBank/DDBJ whole genome shotgun (WGS) entry which is preliminary data.</text>
</comment>
<name>A0AAE8SZ30_9PEZI</name>
<sequence length="482" mass="55420">MSIQGPGVIDVQTADDSQSLLPMKSRVIHKFYEPLVFLKALNLEMVDAATYISPSEPDHFQDPQTLFETFVYKLSHVCDSVKGEGGGTITSIAVLQQEGNRTIEYLFGSNQRTEQELKATASYMRSLLQTVGEAPAQPFQRNHATQKILLRAVLLFNRRRISVYLRTLWIEAQKCLDGPPPPGVDDNLRDCEVVIRHLAKLSKTSAGQHIDRLARNVRGRTMKDSMVCWPELRHMINRLLAYRHSVEFFLLAKDTWPQLFRDFQVFYIPSSQPMAKPTRQKSLTAESIVGRMTRKEKDIKIFRNFAAELQLFGLDDRIKTEYENENFRPIVHSEVLLLDWIHWNGGLEPARFFQGWKYIGTSKPTCKLCHYYFQEHQSDVRHRSSHGNLYVNWRVPDVLKSQCPEAEEKRQVMVDRVIIRIRKDAFDLVKKRVKPTYRSHDSITSSARLTLQLTSDADDAASRMAVFGISDDDDENEGGAML</sequence>
<proteinExistence type="predicted"/>
<dbReference type="Pfam" id="PF14441">
    <property type="entry name" value="OTT_1508_deam"/>
    <property type="match status" value="1"/>
</dbReference>
<dbReference type="Proteomes" id="UP001187682">
    <property type="component" value="Unassembled WGS sequence"/>
</dbReference>
<gene>
    <name evidence="1" type="ORF">DNG_09230</name>
</gene>
<dbReference type="InterPro" id="IPR027796">
    <property type="entry name" value="OTT_1508_deam-like"/>
</dbReference>
<accession>A0AAE8SZ30</accession>
<protein>
    <submittedName>
        <fullName evidence="1">Uncharacterized protein</fullName>
    </submittedName>
</protein>
<dbReference type="AlphaFoldDB" id="A0AAE8SZ30"/>
<dbReference type="EMBL" id="ONZQ02000016">
    <property type="protein sequence ID" value="SPO06540.1"/>
    <property type="molecule type" value="Genomic_DNA"/>
</dbReference>
<evidence type="ECO:0000313" key="1">
    <source>
        <dbReference type="EMBL" id="SPO06540.1"/>
    </source>
</evidence>
<organism evidence="1 2">
    <name type="scientific">Cephalotrichum gorgonifer</name>
    <dbReference type="NCBI Taxonomy" id="2041049"/>
    <lineage>
        <taxon>Eukaryota</taxon>
        <taxon>Fungi</taxon>
        <taxon>Dikarya</taxon>
        <taxon>Ascomycota</taxon>
        <taxon>Pezizomycotina</taxon>
        <taxon>Sordariomycetes</taxon>
        <taxon>Hypocreomycetidae</taxon>
        <taxon>Microascales</taxon>
        <taxon>Microascaceae</taxon>
        <taxon>Cephalotrichum</taxon>
    </lineage>
</organism>